<keyword evidence="1" id="KW-0732">Signal</keyword>
<name>A0A5C3P5U1_9APHY</name>
<evidence type="ECO:0000313" key="2">
    <source>
        <dbReference type="EMBL" id="TFK84841.1"/>
    </source>
</evidence>
<proteinExistence type="predicted"/>
<organism evidence="2 3">
    <name type="scientific">Polyporus arcularius HHB13444</name>
    <dbReference type="NCBI Taxonomy" id="1314778"/>
    <lineage>
        <taxon>Eukaryota</taxon>
        <taxon>Fungi</taxon>
        <taxon>Dikarya</taxon>
        <taxon>Basidiomycota</taxon>
        <taxon>Agaricomycotina</taxon>
        <taxon>Agaricomycetes</taxon>
        <taxon>Polyporales</taxon>
        <taxon>Polyporaceae</taxon>
        <taxon>Polyporus</taxon>
    </lineage>
</organism>
<gene>
    <name evidence="2" type="ORF">K466DRAFT_588562</name>
</gene>
<dbReference type="Proteomes" id="UP000308197">
    <property type="component" value="Unassembled WGS sequence"/>
</dbReference>
<sequence length="101" mass="10619">MQILSLTTTFAVLALALTSTANPSFKRNQCRRADGSIELREVDGSLLPRDDGCTNANAGGPGLPLPNTYCKSTYGQEYACCAEDGLGGAFCTTCTHGIHNC</sequence>
<dbReference type="AlphaFoldDB" id="A0A5C3P5U1"/>
<accession>A0A5C3P5U1</accession>
<evidence type="ECO:0000313" key="3">
    <source>
        <dbReference type="Proteomes" id="UP000308197"/>
    </source>
</evidence>
<feature type="signal peptide" evidence="1">
    <location>
        <begin position="1"/>
        <end position="21"/>
    </location>
</feature>
<dbReference type="InParanoid" id="A0A5C3P5U1"/>
<evidence type="ECO:0000256" key="1">
    <source>
        <dbReference type="SAM" id="SignalP"/>
    </source>
</evidence>
<reference evidence="2 3" key="1">
    <citation type="journal article" date="2019" name="Nat. Ecol. Evol.">
        <title>Megaphylogeny resolves global patterns of mushroom evolution.</title>
        <authorList>
            <person name="Varga T."/>
            <person name="Krizsan K."/>
            <person name="Foldi C."/>
            <person name="Dima B."/>
            <person name="Sanchez-Garcia M."/>
            <person name="Sanchez-Ramirez S."/>
            <person name="Szollosi G.J."/>
            <person name="Szarkandi J.G."/>
            <person name="Papp V."/>
            <person name="Albert L."/>
            <person name="Andreopoulos W."/>
            <person name="Angelini C."/>
            <person name="Antonin V."/>
            <person name="Barry K.W."/>
            <person name="Bougher N.L."/>
            <person name="Buchanan P."/>
            <person name="Buyck B."/>
            <person name="Bense V."/>
            <person name="Catcheside P."/>
            <person name="Chovatia M."/>
            <person name="Cooper J."/>
            <person name="Damon W."/>
            <person name="Desjardin D."/>
            <person name="Finy P."/>
            <person name="Geml J."/>
            <person name="Haridas S."/>
            <person name="Hughes K."/>
            <person name="Justo A."/>
            <person name="Karasinski D."/>
            <person name="Kautmanova I."/>
            <person name="Kiss B."/>
            <person name="Kocsube S."/>
            <person name="Kotiranta H."/>
            <person name="LaButti K.M."/>
            <person name="Lechner B.E."/>
            <person name="Liimatainen K."/>
            <person name="Lipzen A."/>
            <person name="Lukacs Z."/>
            <person name="Mihaltcheva S."/>
            <person name="Morgado L.N."/>
            <person name="Niskanen T."/>
            <person name="Noordeloos M.E."/>
            <person name="Ohm R.A."/>
            <person name="Ortiz-Santana B."/>
            <person name="Ovrebo C."/>
            <person name="Racz N."/>
            <person name="Riley R."/>
            <person name="Savchenko A."/>
            <person name="Shiryaev A."/>
            <person name="Soop K."/>
            <person name="Spirin V."/>
            <person name="Szebenyi C."/>
            <person name="Tomsovsky M."/>
            <person name="Tulloss R.E."/>
            <person name="Uehling J."/>
            <person name="Grigoriev I.V."/>
            <person name="Vagvolgyi C."/>
            <person name="Papp T."/>
            <person name="Martin F.M."/>
            <person name="Miettinen O."/>
            <person name="Hibbett D.S."/>
            <person name="Nagy L.G."/>
        </authorList>
    </citation>
    <scope>NUCLEOTIDE SEQUENCE [LARGE SCALE GENOMIC DNA]</scope>
    <source>
        <strain evidence="2 3">HHB13444</strain>
    </source>
</reference>
<dbReference type="EMBL" id="ML211290">
    <property type="protein sequence ID" value="TFK84841.1"/>
    <property type="molecule type" value="Genomic_DNA"/>
</dbReference>
<keyword evidence="3" id="KW-1185">Reference proteome</keyword>
<protein>
    <submittedName>
        <fullName evidence="2">Uncharacterized protein</fullName>
    </submittedName>
</protein>
<feature type="chain" id="PRO_5023064710" evidence="1">
    <location>
        <begin position="22"/>
        <end position="101"/>
    </location>
</feature>